<dbReference type="PANTHER" id="PTHR43420">
    <property type="entry name" value="ACETYLTRANSFERASE"/>
    <property type="match status" value="1"/>
</dbReference>
<feature type="domain" description="N-acetyltransferase" evidence="5">
    <location>
        <begin position="4"/>
        <end position="152"/>
    </location>
</feature>
<organism evidence="6">
    <name type="scientific">bioreactor metagenome</name>
    <dbReference type="NCBI Taxonomy" id="1076179"/>
    <lineage>
        <taxon>unclassified sequences</taxon>
        <taxon>metagenomes</taxon>
        <taxon>ecological metagenomes</taxon>
    </lineage>
</organism>
<dbReference type="EMBL" id="VSSQ01051363">
    <property type="protein sequence ID" value="MPN05460.1"/>
    <property type="molecule type" value="Genomic_DNA"/>
</dbReference>
<dbReference type="Pfam" id="PF00583">
    <property type="entry name" value="Acetyltransf_1"/>
    <property type="match status" value="1"/>
</dbReference>
<evidence type="ECO:0000256" key="2">
    <source>
        <dbReference type="ARBA" id="ARBA00022490"/>
    </source>
</evidence>
<keyword evidence="3 6" id="KW-0808">Transferase</keyword>
<sequence length="169" mass="19348">MVSYEIRGMRQEDIPQMAAIEKLVFPTPWSEAAFRSELEDNAMAQYLVLVTEKEPQEVLAYGGLWKIFDEGHITNIAVHPKAQGQQLGRLLVHAMIQWSWAQGLSHMTLEVRQGNLRAIDLYKRAGFREVGVRPGYYEENHEDALIMWLHREGQQNPKADEEGTAKDEG</sequence>
<dbReference type="PANTHER" id="PTHR43420:SF44">
    <property type="entry name" value="ACETYLTRANSFERASE YPEA"/>
    <property type="match status" value="1"/>
</dbReference>
<gene>
    <name evidence="6" type="primary">rimI_20</name>
    <name evidence="6" type="ORF">SDC9_152710</name>
</gene>
<dbReference type="SUPFAM" id="SSF55729">
    <property type="entry name" value="Acyl-CoA N-acyltransferases (Nat)"/>
    <property type="match status" value="1"/>
</dbReference>
<keyword evidence="2" id="KW-0963">Cytoplasm</keyword>
<dbReference type="InterPro" id="IPR000182">
    <property type="entry name" value="GNAT_dom"/>
</dbReference>
<dbReference type="GO" id="GO:0008999">
    <property type="term" value="F:protein-N-terminal-alanine acetyltransferase activity"/>
    <property type="evidence" value="ECO:0007669"/>
    <property type="project" value="UniProtKB-EC"/>
</dbReference>
<evidence type="ECO:0000259" key="5">
    <source>
        <dbReference type="PROSITE" id="PS51186"/>
    </source>
</evidence>
<dbReference type="NCBIfam" id="TIGR01575">
    <property type="entry name" value="rimI"/>
    <property type="match status" value="1"/>
</dbReference>
<dbReference type="InterPro" id="IPR006464">
    <property type="entry name" value="AcTrfase_RimI/Ard1"/>
</dbReference>
<evidence type="ECO:0000256" key="3">
    <source>
        <dbReference type="ARBA" id="ARBA00022679"/>
    </source>
</evidence>
<dbReference type="InterPro" id="IPR050680">
    <property type="entry name" value="YpeA/RimI_acetyltransf"/>
</dbReference>
<keyword evidence="4 6" id="KW-0012">Acyltransferase</keyword>
<dbReference type="EC" id="2.3.1.267" evidence="6"/>
<dbReference type="CDD" id="cd04301">
    <property type="entry name" value="NAT_SF"/>
    <property type="match status" value="1"/>
</dbReference>
<dbReference type="AlphaFoldDB" id="A0A645EVJ0"/>
<protein>
    <submittedName>
        <fullName evidence="6">Ribosomal-protein-alanine acetyltransferase</fullName>
        <ecNumber evidence="6">2.3.1.267</ecNumber>
    </submittedName>
</protein>
<evidence type="ECO:0000313" key="6">
    <source>
        <dbReference type="EMBL" id="MPN05460.1"/>
    </source>
</evidence>
<comment type="similarity">
    <text evidence="1">Belongs to the acetyltransferase family. RimI subfamily.</text>
</comment>
<evidence type="ECO:0000256" key="4">
    <source>
        <dbReference type="ARBA" id="ARBA00023315"/>
    </source>
</evidence>
<comment type="caution">
    <text evidence="6">The sequence shown here is derived from an EMBL/GenBank/DDBJ whole genome shotgun (WGS) entry which is preliminary data.</text>
</comment>
<name>A0A645EVJ0_9ZZZZ</name>
<dbReference type="PROSITE" id="PS51186">
    <property type="entry name" value="GNAT"/>
    <property type="match status" value="1"/>
</dbReference>
<dbReference type="Gene3D" id="3.40.630.30">
    <property type="match status" value="1"/>
</dbReference>
<evidence type="ECO:0000256" key="1">
    <source>
        <dbReference type="ARBA" id="ARBA00005395"/>
    </source>
</evidence>
<accession>A0A645EVJ0</accession>
<proteinExistence type="inferred from homology"/>
<reference evidence="6" key="1">
    <citation type="submission" date="2019-08" db="EMBL/GenBank/DDBJ databases">
        <authorList>
            <person name="Kucharzyk K."/>
            <person name="Murdoch R.W."/>
            <person name="Higgins S."/>
            <person name="Loffler F."/>
        </authorList>
    </citation>
    <scope>NUCLEOTIDE SEQUENCE</scope>
</reference>
<dbReference type="InterPro" id="IPR016181">
    <property type="entry name" value="Acyl_CoA_acyltransferase"/>
</dbReference>